<feature type="region of interest" description="G4" evidence="17">
    <location>
        <begin position="236"/>
        <end position="239"/>
    </location>
</feature>
<keyword evidence="10" id="KW-0694">RNA-binding</keyword>
<comment type="similarity">
    <text evidence="3 17">Belongs to the TRAFAC class TrmE-Era-EngA-EngB-Septin-like GTPase superfamily. Era GTPase family.</text>
</comment>
<evidence type="ECO:0000256" key="19">
    <source>
        <dbReference type="SAM" id="SignalP"/>
    </source>
</evidence>
<dbReference type="PANTHER" id="PTHR42698:SF1">
    <property type="entry name" value="GTPASE ERA, MITOCHONDRIAL"/>
    <property type="match status" value="1"/>
</dbReference>
<feature type="domain" description="Era-type G" evidence="20">
    <location>
        <begin position="112"/>
        <end position="330"/>
    </location>
</feature>
<keyword evidence="12" id="KW-0496">Mitochondrion</keyword>
<keyword evidence="7" id="KW-0699">rRNA-binding</keyword>
<comment type="function">
    <text evidence="15">Probable GTPase that plays a role in the mitochondrial ribosomal small subunit assembly. Specifically binds the 12S mitochondrial rRNA (12S mt-rRNA) to a 33 nucleotide section delineating the 3' terminal stem-loop region. May act as a chaperone that protects the 12S mt-rRNA on the 28S mitoribosomal subunit during ribosomal small subunit assembly.</text>
</comment>
<dbReference type="InterPro" id="IPR005225">
    <property type="entry name" value="Small_GTP-bd"/>
</dbReference>
<keyword evidence="9" id="KW-0999">Mitochondrion inner membrane</keyword>
<feature type="region of interest" description="Disordered" evidence="18">
    <location>
        <begin position="265"/>
        <end position="296"/>
    </location>
</feature>
<dbReference type="Gene3D" id="3.40.50.300">
    <property type="entry name" value="P-loop containing nucleotide triphosphate hydrolases"/>
    <property type="match status" value="1"/>
</dbReference>
<evidence type="ECO:0000256" key="16">
    <source>
        <dbReference type="ARBA" id="ARBA00030975"/>
    </source>
</evidence>
<evidence type="ECO:0000256" key="5">
    <source>
        <dbReference type="ARBA" id="ARBA00022517"/>
    </source>
</evidence>
<dbReference type="PROSITE" id="PS51713">
    <property type="entry name" value="G_ERA"/>
    <property type="match status" value="1"/>
</dbReference>
<keyword evidence="19" id="KW-0732">Signal</keyword>
<evidence type="ECO:0000256" key="3">
    <source>
        <dbReference type="ARBA" id="ARBA00007921"/>
    </source>
</evidence>
<feature type="signal peptide" evidence="19">
    <location>
        <begin position="1"/>
        <end position="21"/>
    </location>
</feature>
<evidence type="ECO:0000256" key="13">
    <source>
        <dbReference type="ARBA" id="ARBA00023134"/>
    </source>
</evidence>
<evidence type="ECO:0000256" key="12">
    <source>
        <dbReference type="ARBA" id="ARBA00023128"/>
    </source>
</evidence>
<evidence type="ECO:0000256" key="15">
    <source>
        <dbReference type="ARBA" id="ARBA00025227"/>
    </source>
</evidence>
<dbReference type="Gene3D" id="3.30.300.20">
    <property type="match status" value="1"/>
</dbReference>
<dbReference type="InterPro" id="IPR027417">
    <property type="entry name" value="P-loop_NTPase"/>
</dbReference>
<reference evidence="21" key="3">
    <citation type="submission" date="2025-09" db="UniProtKB">
        <authorList>
            <consortium name="Ensembl"/>
        </authorList>
    </citation>
    <scope>IDENTIFICATION</scope>
</reference>
<dbReference type="NCBIfam" id="TIGR00231">
    <property type="entry name" value="small_GTP"/>
    <property type="match status" value="1"/>
</dbReference>
<dbReference type="FunFam" id="3.40.50.300:FF:001024">
    <property type="entry name" value="GTPase Era, mitochondrial isoform 1"/>
    <property type="match status" value="1"/>
</dbReference>
<accession>A0A4W2DS79</accession>
<evidence type="ECO:0000313" key="22">
    <source>
        <dbReference type="Proteomes" id="UP000314981"/>
    </source>
</evidence>
<dbReference type="Ensembl" id="ENSBIXT00000014634.1">
    <property type="protein sequence ID" value="ENSBIXP00000027072.1"/>
    <property type="gene ID" value="ENSBIXG00000028870.1"/>
</dbReference>
<dbReference type="Proteomes" id="UP000314981">
    <property type="component" value="Chromosome 19"/>
</dbReference>
<dbReference type="HAMAP" id="MF_00367">
    <property type="entry name" value="GTPase_Era"/>
    <property type="match status" value="1"/>
</dbReference>
<evidence type="ECO:0000256" key="8">
    <source>
        <dbReference type="ARBA" id="ARBA00022741"/>
    </source>
</evidence>
<feature type="chain" id="PRO_5021315221" description="GTPase Era, mitochondrial" evidence="19">
    <location>
        <begin position="22"/>
        <end position="549"/>
    </location>
</feature>
<keyword evidence="5" id="KW-0690">Ribosome biogenesis</keyword>
<dbReference type="STRING" id="30522.A0A4W2DS79"/>
<dbReference type="SUPFAM" id="SSF52540">
    <property type="entry name" value="P-loop containing nucleoside triphosphate hydrolases"/>
    <property type="match status" value="1"/>
</dbReference>
<dbReference type="GO" id="GO:0000028">
    <property type="term" value="P:ribosomal small subunit assembly"/>
    <property type="evidence" value="ECO:0007669"/>
    <property type="project" value="TreeGrafter"/>
</dbReference>
<evidence type="ECO:0000256" key="18">
    <source>
        <dbReference type="SAM" id="MobiDB-lite"/>
    </source>
</evidence>
<reference evidence="21 22" key="1">
    <citation type="submission" date="2018-11" db="EMBL/GenBank/DDBJ databases">
        <title>Haplotype-resolved cattle genomes.</title>
        <authorList>
            <person name="Low W.Y."/>
            <person name="Tearle R."/>
            <person name="Bickhart D.M."/>
            <person name="Rosen B.D."/>
            <person name="Koren S."/>
            <person name="Rhie A."/>
            <person name="Hiendleder S."/>
            <person name="Phillippy A.M."/>
            <person name="Smith T.P.L."/>
            <person name="Williams J.L."/>
        </authorList>
    </citation>
    <scope>NUCLEOTIDE SEQUENCE [LARGE SCALE GENOMIC DNA]</scope>
</reference>
<evidence type="ECO:0000256" key="9">
    <source>
        <dbReference type="ARBA" id="ARBA00022792"/>
    </source>
</evidence>
<dbReference type="GO" id="GO:0005759">
    <property type="term" value="C:mitochondrial matrix"/>
    <property type="evidence" value="ECO:0007669"/>
    <property type="project" value="UniProtKB-SubCell"/>
</dbReference>
<keyword evidence="6" id="KW-0597">Phosphoprotein</keyword>
<evidence type="ECO:0000256" key="1">
    <source>
        <dbReference type="ARBA" id="ARBA00004305"/>
    </source>
</evidence>
<comment type="subcellular location">
    <subcellularLocation>
        <location evidence="2">Mitochondrion inner membrane</location>
        <topology evidence="2">Peripheral membrane protein</topology>
    </subcellularLocation>
    <subcellularLocation>
        <location evidence="1">Mitochondrion matrix</location>
    </subcellularLocation>
</comment>
<evidence type="ECO:0000256" key="6">
    <source>
        <dbReference type="ARBA" id="ARBA00022553"/>
    </source>
</evidence>
<evidence type="ECO:0000256" key="17">
    <source>
        <dbReference type="PROSITE-ProRule" id="PRU01050"/>
    </source>
</evidence>
<dbReference type="InterPro" id="IPR030388">
    <property type="entry name" value="G_ERA_dom"/>
</dbReference>
<keyword evidence="13 17" id="KW-0342">GTP-binding</keyword>
<evidence type="ECO:0000256" key="11">
    <source>
        <dbReference type="ARBA" id="ARBA00022946"/>
    </source>
</evidence>
<protein>
    <recommendedName>
        <fullName evidence="4">GTPase Era, mitochondrial</fullName>
    </recommendedName>
    <alternativeName>
        <fullName evidence="16">ERA-like protein 1</fullName>
    </alternativeName>
</protein>
<name>A0A4W2DS79_BOBOX</name>
<evidence type="ECO:0000256" key="2">
    <source>
        <dbReference type="ARBA" id="ARBA00004637"/>
    </source>
</evidence>
<dbReference type="GO" id="GO:0005743">
    <property type="term" value="C:mitochondrial inner membrane"/>
    <property type="evidence" value="ECO:0007669"/>
    <property type="project" value="UniProtKB-SubCell"/>
</dbReference>
<evidence type="ECO:0000313" key="21">
    <source>
        <dbReference type="Ensembl" id="ENSBIXP00000027072.1"/>
    </source>
</evidence>
<evidence type="ECO:0000256" key="7">
    <source>
        <dbReference type="ARBA" id="ARBA00022730"/>
    </source>
</evidence>
<dbReference type="PRINTS" id="PR00326">
    <property type="entry name" value="GTP1OBG"/>
</dbReference>
<evidence type="ECO:0000256" key="4">
    <source>
        <dbReference type="ARBA" id="ARBA00019149"/>
    </source>
</evidence>
<dbReference type="InterPro" id="IPR005662">
    <property type="entry name" value="GTPase_Era-like"/>
</dbReference>
<feature type="region of interest" description="G1" evidence="17">
    <location>
        <begin position="120"/>
        <end position="127"/>
    </location>
</feature>
<keyword evidence="22" id="KW-1185">Reference proteome</keyword>
<evidence type="ECO:0000256" key="10">
    <source>
        <dbReference type="ARBA" id="ARBA00022884"/>
    </source>
</evidence>
<dbReference type="AlphaFoldDB" id="A0A4W2DS79"/>
<proteinExistence type="inferred from homology"/>
<keyword evidence="14" id="KW-0472">Membrane</keyword>
<keyword evidence="8 17" id="KW-0547">Nucleotide-binding</keyword>
<dbReference type="CDD" id="cd04163">
    <property type="entry name" value="Era"/>
    <property type="match status" value="1"/>
</dbReference>
<dbReference type="PANTHER" id="PTHR42698">
    <property type="entry name" value="GTPASE ERA"/>
    <property type="match status" value="1"/>
</dbReference>
<dbReference type="GO" id="GO:0043024">
    <property type="term" value="F:ribosomal small subunit binding"/>
    <property type="evidence" value="ECO:0007669"/>
    <property type="project" value="TreeGrafter"/>
</dbReference>
<dbReference type="Pfam" id="PF01926">
    <property type="entry name" value="MMR_HSR1"/>
    <property type="match status" value="1"/>
</dbReference>
<dbReference type="InterPro" id="IPR006073">
    <property type="entry name" value="GTP-bd"/>
</dbReference>
<keyword evidence="11" id="KW-0809">Transit peptide</keyword>
<feature type="region of interest" description="G3" evidence="17">
    <location>
        <begin position="167"/>
        <end position="170"/>
    </location>
</feature>
<reference evidence="21" key="2">
    <citation type="submission" date="2025-08" db="UniProtKB">
        <authorList>
            <consortium name="Ensembl"/>
        </authorList>
    </citation>
    <scope>IDENTIFICATION</scope>
</reference>
<dbReference type="GO" id="GO:0005525">
    <property type="term" value="F:GTP binding"/>
    <property type="evidence" value="ECO:0007669"/>
    <property type="project" value="UniProtKB-UniRule"/>
</dbReference>
<dbReference type="OMA" id="CATINST"/>
<organism evidence="21 22">
    <name type="scientific">Bos indicus x Bos taurus</name>
    <name type="common">Hybrid cattle</name>
    <dbReference type="NCBI Taxonomy" id="30522"/>
    <lineage>
        <taxon>Eukaryota</taxon>
        <taxon>Metazoa</taxon>
        <taxon>Chordata</taxon>
        <taxon>Craniata</taxon>
        <taxon>Vertebrata</taxon>
        <taxon>Euteleostomi</taxon>
        <taxon>Mammalia</taxon>
        <taxon>Eutheria</taxon>
        <taxon>Laurasiatheria</taxon>
        <taxon>Artiodactyla</taxon>
        <taxon>Ruminantia</taxon>
        <taxon>Pecora</taxon>
        <taxon>Bovidae</taxon>
        <taxon>Bovinae</taxon>
        <taxon>Bos</taxon>
    </lineage>
</organism>
<evidence type="ECO:0000256" key="14">
    <source>
        <dbReference type="ARBA" id="ARBA00023136"/>
    </source>
</evidence>
<dbReference type="GO" id="GO:0019843">
    <property type="term" value="F:rRNA binding"/>
    <property type="evidence" value="ECO:0007669"/>
    <property type="project" value="UniProtKB-KW"/>
</dbReference>
<dbReference type="FunFam" id="3.30.300.20:FF:000016">
    <property type="entry name" value="GTPase Era, mitochondrial isoform 1"/>
    <property type="match status" value="1"/>
</dbReference>
<feature type="region of interest" description="G2" evidence="17">
    <location>
        <begin position="146"/>
        <end position="150"/>
    </location>
</feature>
<dbReference type="CDD" id="cd22534">
    <property type="entry name" value="KH-II_Era"/>
    <property type="match status" value="1"/>
</dbReference>
<sequence length="549" mass="60426">MAASSWRGAVLLRTVSGLWQAGPDAAREWMTRLPSLLGFQQRCVSCVAGPAFSGPRLASASRPNGQNSALDCFLGLSQPDNSLPFRVPAVSVHRDEQDLLLVHRPDMPENPRVLRVVLLGAPNAGKSTLSNQLLGRKVFPVSKKVHTTRSQALGVITEKETQVILLDTPGLISPAKQKRHHLELSLLEDPWKSMESADLVVVLVDVSDKWTRNQLSPQVLRCLTQFSQVPSILVMNKVDCLKQKSVLLELTAALTEGVVNSKKLKTKQALRSRPDTHCPSPAAQGPNPQPVRDPQQMGWPHFQEIFMLSALSQEDVKTLKQYLLAQARPGPWEFHSEVLTSQTPEEICANMIREKLLEYLPEEVPYNVQQKTVVWDEGPSGELVIEQKLLVSKESHMKILIGPKGYLIAQIAQETSPPKLLAGATNQNCLQGLEPGMDTNRLTDCWLAWPSLHHICRVMPPAGAFLLQPALAGFPGGSSAWGYSYLGLRSWPFGAEHCFPLALGPESLSCQLSAKRRPFPSALSSSTWQLCKDPCVLSEIVPLIYSSCP</sequence>
<evidence type="ECO:0000259" key="20">
    <source>
        <dbReference type="PROSITE" id="PS51713"/>
    </source>
</evidence>
<gene>
    <name evidence="21" type="primary">ERAL1</name>
</gene>
<feature type="region of interest" description="G5" evidence="17">
    <location>
        <begin position="308"/>
        <end position="310"/>
    </location>
</feature>
<dbReference type="InterPro" id="IPR015946">
    <property type="entry name" value="KH_dom-like_a/b"/>
</dbReference>